<dbReference type="EMBL" id="AM114193">
    <property type="protein sequence ID" value="CAJ35287.1"/>
    <property type="molecule type" value="Genomic_DNA"/>
</dbReference>
<gene>
    <name evidence="2" type="ORF">LRC313</name>
</gene>
<dbReference type="AlphaFoldDB" id="Q0W8K6"/>
<evidence type="ECO:0000313" key="2">
    <source>
        <dbReference type="EMBL" id="CAJ35287.1"/>
    </source>
</evidence>
<feature type="domain" description="FAS1" evidence="1">
    <location>
        <begin position="45"/>
        <end position="175"/>
    </location>
</feature>
<accession>Q0W8K6</accession>
<dbReference type="PANTHER" id="PTHR10900:SF77">
    <property type="entry name" value="FI19380P1"/>
    <property type="match status" value="1"/>
</dbReference>
<keyword evidence="3" id="KW-1185">Reference proteome</keyword>
<reference evidence="2 3" key="1">
    <citation type="journal article" date="2006" name="Science">
        <title>Genome of rice cluster I archaea -- the key methane producers in the rice rhizosphere.</title>
        <authorList>
            <person name="Erkel C."/>
            <person name="Kube M."/>
            <person name="Reinhardt R."/>
            <person name="Liesack W."/>
        </authorList>
    </citation>
    <scope>NUCLEOTIDE SEQUENCE [LARGE SCALE GENOMIC DNA]</scope>
    <source>
        <strain evidence="3">DSM 22066 / NBRC 105507 / MRE50</strain>
    </source>
</reference>
<dbReference type="RefSeq" id="WP_012037203.1">
    <property type="nucleotide sequence ID" value="NC_009464.1"/>
</dbReference>
<dbReference type="InterPro" id="IPR050904">
    <property type="entry name" value="Adhesion/Biosynth-related"/>
</dbReference>
<dbReference type="SMART" id="SM00554">
    <property type="entry name" value="FAS1"/>
    <property type="match status" value="1"/>
</dbReference>
<organism evidence="2 3">
    <name type="scientific">Methanocella arvoryzae (strain DSM 22066 / NBRC 105507 / MRE50)</name>
    <dbReference type="NCBI Taxonomy" id="351160"/>
    <lineage>
        <taxon>Archaea</taxon>
        <taxon>Methanobacteriati</taxon>
        <taxon>Methanobacteriota</taxon>
        <taxon>Stenosarchaea group</taxon>
        <taxon>Methanomicrobia</taxon>
        <taxon>Methanocellales</taxon>
        <taxon>Methanocellaceae</taxon>
        <taxon>Methanocella</taxon>
    </lineage>
</organism>
<dbReference type="KEGG" id="rci:LRC313"/>
<dbReference type="Pfam" id="PF02469">
    <property type="entry name" value="Fasciclin"/>
    <property type="match status" value="1"/>
</dbReference>
<dbReference type="PROSITE" id="PS50213">
    <property type="entry name" value="FAS1"/>
    <property type="match status" value="1"/>
</dbReference>
<dbReference type="STRING" id="351160.LRC313"/>
<evidence type="ECO:0000313" key="3">
    <source>
        <dbReference type="Proteomes" id="UP000000663"/>
    </source>
</evidence>
<dbReference type="InterPro" id="IPR000782">
    <property type="entry name" value="FAS1_domain"/>
</dbReference>
<sequence length="186" mass="19693">MVGIRKIVVILALAAILAALSAPAAAQGAAMQTTQQSKMQMETSGKNVIDTLSGMPDVSMAASMLKSSEKEMKWAGSLHTLFIPTDAALSKMGMDQDRLNKVMSDRVVAGRAMQGFMSLGEVKPSDMTDGKTLSMVSGNKVTIRNVDGQLSVDGAKITKAIKTTNGMIYIIDSVPPSMVTMGFMSR</sequence>
<dbReference type="SUPFAM" id="SSF82153">
    <property type="entry name" value="FAS1 domain"/>
    <property type="match status" value="1"/>
</dbReference>
<protein>
    <recommendedName>
        <fullName evidence="1">FAS1 domain-containing protein</fullName>
    </recommendedName>
</protein>
<dbReference type="InterPro" id="IPR036378">
    <property type="entry name" value="FAS1_dom_sf"/>
</dbReference>
<evidence type="ECO:0000259" key="1">
    <source>
        <dbReference type="PROSITE" id="PS50213"/>
    </source>
</evidence>
<proteinExistence type="predicted"/>
<dbReference type="Gene3D" id="2.30.180.10">
    <property type="entry name" value="FAS1 domain"/>
    <property type="match status" value="1"/>
</dbReference>
<name>Q0W8K6_METAR</name>
<dbReference type="GeneID" id="5143833"/>
<dbReference type="eggNOG" id="arCOG03335">
    <property type="taxonomic scope" value="Archaea"/>
</dbReference>
<dbReference type="GO" id="GO:0005615">
    <property type="term" value="C:extracellular space"/>
    <property type="evidence" value="ECO:0007669"/>
    <property type="project" value="TreeGrafter"/>
</dbReference>
<dbReference type="PANTHER" id="PTHR10900">
    <property type="entry name" value="PERIOSTIN-RELATED"/>
    <property type="match status" value="1"/>
</dbReference>
<dbReference type="Proteomes" id="UP000000663">
    <property type="component" value="Chromosome"/>
</dbReference>